<dbReference type="PANTHER" id="PTHR37984">
    <property type="entry name" value="PROTEIN CBG26694"/>
    <property type="match status" value="1"/>
</dbReference>
<dbReference type="InterPro" id="IPR050951">
    <property type="entry name" value="Retrovirus_Pol_polyprotein"/>
</dbReference>
<dbReference type="InterPro" id="IPR012337">
    <property type="entry name" value="RNaseH-like_sf"/>
</dbReference>
<proteinExistence type="predicted"/>
<dbReference type="AlphaFoldDB" id="A0A8T1S784"/>
<gene>
    <name evidence="2" type="ORF">G0U57_016049</name>
</gene>
<dbReference type="FunFam" id="3.30.420.10:FF:000032">
    <property type="entry name" value="Retrovirus-related Pol polyprotein from transposon 297-like Protein"/>
    <property type="match status" value="1"/>
</dbReference>
<accession>A0A8T1S784</accession>
<evidence type="ECO:0000259" key="1">
    <source>
        <dbReference type="PROSITE" id="PS50994"/>
    </source>
</evidence>
<dbReference type="Proteomes" id="UP000765507">
    <property type="component" value="Unassembled WGS sequence"/>
</dbReference>
<feature type="domain" description="Integrase catalytic" evidence="1">
    <location>
        <begin position="1"/>
        <end position="156"/>
    </location>
</feature>
<dbReference type="SUPFAM" id="SSF53098">
    <property type="entry name" value="Ribonuclease H-like"/>
    <property type="match status" value="1"/>
</dbReference>
<dbReference type="PANTHER" id="PTHR37984:SF15">
    <property type="entry name" value="INTEGRASE CATALYTIC DOMAIN-CONTAINING PROTEIN"/>
    <property type="match status" value="1"/>
</dbReference>
<dbReference type="OrthoDB" id="9950135at2759"/>
<dbReference type="EMBL" id="JAHGAV010000508">
    <property type="protein sequence ID" value="KAG6924942.1"/>
    <property type="molecule type" value="Genomic_DNA"/>
</dbReference>
<protein>
    <recommendedName>
        <fullName evidence="1">Integrase catalytic domain-containing protein</fullName>
    </recommendedName>
</protein>
<reference evidence="2 3" key="1">
    <citation type="journal article" date="2020" name="G3 (Bethesda)">
        <title>Draft Genome of the Common Snapping Turtle, Chelydra serpentina, a Model for Phenotypic Plasticity in Reptiles.</title>
        <authorList>
            <person name="Das D."/>
            <person name="Singh S.K."/>
            <person name="Bierstedt J."/>
            <person name="Erickson A."/>
            <person name="Galli G.L.J."/>
            <person name="Crossley D.A. 2nd"/>
            <person name="Rhen T."/>
        </authorList>
    </citation>
    <scope>NUCLEOTIDE SEQUENCE [LARGE SCALE GENOMIC DNA]</scope>
    <source>
        <strain evidence="2">KW</strain>
    </source>
</reference>
<dbReference type="InterPro" id="IPR036397">
    <property type="entry name" value="RNaseH_sf"/>
</dbReference>
<comment type="caution">
    <text evidence="2">The sequence shown here is derived from an EMBL/GenBank/DDBJ whole genome shotgun (WGS) entry which is preliminary data.</text>
</comment>
<dbReference type="GO" id="GO:0015074">
    <property type="term" value="P:DNA integration"/>
    <property type="evidence" value="ECO:0007669"/>
    <property type="project" value="InterPro"/>
</dbReference>
<dbReference type="InterPro" id="IPR001584">
    <property type="entry name" value="Integrase_cat-core"/>
</dbReference>
<sequence length="251" mass="28931">AFARVSVDIVGPLPKPSRNGKKYILVLVDFATRYPEAVALAHIEAEIVATALFSIFSRVGFPKEILSDRGSNFMSVVYKQLWELCGAKHLKAAPYHPQTNGLVERFNGTLKSMLKMYVDRRQNDWDVMLPYLLYAYRSVPQESTKFAPFELLYGSQVQEPLDLVRDSWEGNVEEAAQPVAEYVARFKENVQEMMELVQQNLKESQDTQKAWYDRNAEERVFEIGDMVLVLDPVRKKNERHLDWTHGGNRED</sequence>
<name>A0A8T1S784_CHESE</name>
<evidence type="ECO:0000313" key="3">
    <source>
        <dbReference type="Proteomes" id="UP000765507"/>
    </source>
</evidence>
<dbReference type="GO" id="GO:0003676">
    <property type="term" value="F:nucleic acid binding"/>
    <property type="evidence" value="ECO:0007669"/>
    <property type="project" value="InterPro"/>
</dbReference>
<feature type="non-terminal residue" evidence="2">
    <location>
        <position position="1"/>
    </location>
</feature>
<keyword evidence="3" id="KW-1185">Reference proteome</keyword>
<organism evidence="2 3">
    <name type="scientific">Chelydra serpentina</name>
    <name type="common">Snapping turtle</name>
    <name type="synonym">Testudo serpentina</name>
    <dbReference type="NCBI Taxonomy" id="8475"/>
    <lineage>
        <taxon>Eukaryota</taxon>
        <taxon>Metazoa</taxon>
        <taxon>Chordata</taxon>
        <taxon>Craniata</taxon>
        <taxon>Vertebrata</taxon>
        <taxon>Euteleostomi</taxon>
        <taxon>Archelosauria</taxon>
        <taxon>Testudinata</taxon>
        <taxon>Testudines</taxon>
        <taxon>Cryptodira</taxon>
        <taxon>Durocryptodira</taxon>
        <taxon>Americhelydia</taxon>
        <taxon>Chelydroidea</taxon>
        <taxon>Chelydridae</taxon>
        <taxon>Chelydra</taxon>
    </lineage>
</organism>
<evidence type="ECO:0000313" key="2">
    <source>
        <dbReference type="EMBL" id="KAG6924942.1"/>
    </source>
</evidence>
<dbReference type="Gene3D" id="3.30.420.10">
    <property type="entry name" value="Ribonuclease H-like superfamily/Ribonuclease H"/>
    <property type="match status" value="1"/>
</dbReference>
<dbReference type="PROSITE" id="PS50994">
    <property type="entry name" value="INTEGRASE"/>
    <property type="match status" value="1"/>
</dbReference>
<dbReference type="Pfam" id="PF00665">
    <property type="entry name" value="rve"/>
    <property type="match status" value="1"/>
</dbReference>